<organism evidence="2 3">
    <name type="scientific">Amycolatopsis nalaikhensis</name>
    <dbReference type="NCBI Taxonomy" id="715472"/>
    <lineage>
        <taxon>Bacteria</taxon>
        <taxon>Bacillati</taxon>
        <taxon>Actinomycetota</taxon>
        <taxon>Actinomycetes</taxon>
        <taxon>Pseudonocardiales</taxon>
        <taxon>Pseudonocardiaceae</taxon>
        <taxon>Amycolatopsis</taxon>
    </lineage>
</organism>
<protein>
    <submittedName>
        <fullName evidence="2">Uncharacterized protein</fullName>
    </submittedName>
</protein>
<keyword evidence="1" id="KW-1133">Transmembrane helix</keyword>
<dbReference type="RefSeq" id="WP_285454510.1">
    <property type="nucleotide sequence ID" value="NZ_CP127173.1"/>
</dbReference>
<feature type="transmembrane region" description="Helical" evidence="1">
    <location>
        <begin position="172"/>
        <end position="192"/>
    </location>
</feature>
<evidence type="ECO:0000313" key="2">
    <source>
        <dbReference type="EMBL" id="WIV57268.1"/>
    </source>
</evidence>
<gene>
    <name evidence="2" type="ORF">QP939_00775</name>
</gene>
<feature type="transmembrane region" description="Helical" evidence="1">
    <location>
        <begin position="131"/>
        <end position="152"/>
    </location>
</feature>
<keyword evidence="3" id="KW-1185">Reference proteome</keyword>
<reference evidence="2 3" key="1">
    <citation type="submission" date="2023-06" db="EMBL/GenBank/DDBJ databases">
        <authorList>
            <person name="Oyuntsetseg B."/>
            <person name="Kim S.B."/>
        </authorList>
    </citation>
    <scope>NUCLEOTIDE SEQUENCE [LARGE SCALE GENOMIC DNA]</scope>
    <source>
        <strain evidence="2 3">2-2</strain>
    </source>
</reference>
<dbReference type="EMBL" id="CP127173">
    <property type="protein sequence ID" value="WIV57268.1"/>
    <property type="molecule type" value="Genomic_DNA"/>
</dbReference>
<evidence type="ECO:0000256" key="1">
    <source>
        <dbReference type="SAM" id="Phobius"/>
    </source>
</evidence>
<feature type="transmembrane region" description="Helical" evidence="1">
    <location>
        <begin position="61"/>
        <end position="84"/>
    </location>
</feature>
<feature type="transmembrane region" description="Helical" evidence="1">
    <location>
        <begin position="29"/>
        <end position="49"/>
    </location>
</feature>
<keyword evidence="1" id="KW-0472">Membrane</keyword>
<sequence>MLDNGTPVRIPEPERPSRVVTKPSDFRPYPALLTMAASIMLLLGAFWLSSRLRPSPLWHDIALFTHLASLVVGLGAVLVADWFFALWAFRRTTFAEAVRSSSRLHLLVWAGLTGLVASGALLEADLGSPATVVKLGLVAALTVNGVHVMGLGKRMSGVEGPVPAGLLIRGGLATAVSQLCWWGAVVIGFLNANR</sequence>
<evidence type="ECO:0000313" key="3">
    <source>
        <dbReference type="Proteomes" id="UP001227101"/>
    </source>
</evidence>
<name>A0ABY8XNQ5_9PSEU</name>
<keyword evidence="1" id="KW-0812">Transmembrane</keyword>
<feature type="transmembrane region" description="Helical" evidence="1">
    <location>
        <begin position="104"/>
        <end position="124"/>
    </location>
</feature>
<dbReference type="Proteomes" id="UP001227101">
    <property type="component" value="Chromosome"/>
</dbReference>
<proteinExistence type="predicted"/>
<accession>A0ABY8XNQ5</accession>